<proteinExistence type="predicted"/>
<protein>
    <recommendedName>
        <fullName evidence="1">Probable double zinc ribbon domain-containing protein</fullName>
    </recommendedName>
</protein>
<evidence type="ECO:0000259" key="1">
    <source>
        <dbReference type="Pfam" id="PF26652"/>
    </source>
</evidence>
<dbReference type="Proteomes" id="UP000799770">
    <property type="component" value="Unassembled WGS sequence"/>
</dbReference>
<feature type="domain" description="Probable double zinc ribbon" evidence="1">
    <location>
        <begin position="104"/>
        <end position="156"/>
    </location>
</feature>
<dbReference type="Pfam" id="PF26652">
    <property type="entry name" value="Zn_ribbon_double"/>
    <property type="match status" value="1"/>
</dbReference>
<organism evidence="2 3">
    <name type="scientific">Lophiotrema nucula</name>
    <dbReference type="NCBI Taxonomy" id="690887"/>
    <lineage>
        <taxon>Eukaryota</taxon>
        <taxon>Fungi</taxon>
        <taxon>Dikarya</taxon>
        <taxon>Ascomycota</taxon>
        <taxon>Pezizomycotina</taxon>
        <taxon>Dothideomycetes</taxon>
        <taxon>Pleosporomycetidae</taxon>
        <taxon>Pleosporales</taxon>
        <taxon>Lophiotremataceae</taxon>
        <taxon>Lophiotrema</taxon>
    </lineage>
</organism>
<sequence>MTYYSSALAVSRDDLSGSLPQRVVDSFHSWIGRHRSLNQHKKERKELDMRKRKENDQYSGVSEEIMEELNILLHRLGDERRNKIYFDDMMACKSMNPKRKNADGVWICKCRHENEILVLEGQFPLGKLKCKLCTRPWNLENPATGVLIPMKTSAYKDSISKFLPLRCCDPQKIHAELYERLTGEPSSYGKIALTGESYGARTPISPIPPGTTPIRMEGIYSSIKYMSREELGYFPYTR</sequence>
<accession>A0A6A5Z0C6</accession>
<dbReference type="OrthoDB" id="3793432at2759"/>
<keyword evidence="3" id="KW-1185">Reference proteome</keyword>
<dbReference type="InterPro" id="IPR058253">
    <property type="entry name" value="Zn_ribbon_double"/>
</dbReference>
<evidence type="ECO:0000313" key="3">
    <source>
        <dbReference type="Proteomes" id="UP000799770"/>
    </source>
</evidence>
<dbReference type="EMBL" id="ML977331">
    <property type="protein sequence ID" value="KAF2112504.1"/>
    <property type="molecule type" value="Genomic_DNA"/>
</dbReference>
<gene>
    <name evidence="2" type="ORF">BDV96DRAFT_634186</name>
</gene>
<evidence type="ECO:0000313" key="2">
    <source>
        <dbReference type="EMBL" id="KAF2112504.1"/>
    </source>
</evidence>
<reference evidence="2" key="1">
    <citation type="journal article" date="2020" name="Stud. Mycol.">
        <title>101 Dothideomycetes genomes: a test case for predicting lifestyles and emergence of pathogens.</title>
        <authorList>
            <person name="Haridas S."/>
            <person name="Albert R."/>
            <person name="Binder M."/>
            <person name="Bloem J."/>
            <person name="Labutti K."/>
            <person name="Salamov A."/>
            <person name="Andreopoulos B."/>
            <person name="Baker S."/>
            <person name="Barry K."/>
            <person name="Bills G."/>
            <person name="Bluhm B."/>
            <person name="Cannon C."/>
            <person name="Castanera R."/>
            <person name="Culley D."/>
            <person name="Daum C."/>
            <person name="Ezra D."/>
            <person name="Gonzalez J."/>
            <person name="Henrissat B."/>
            <person name="Kuo A."/>
            <person name="Liang C."/>
            <person name="Lipzen A."/>
            <person name="Lutzoni F."/>
            <person name="Magnuson J."/>
            <person name="Mondo S."/>
            <person name="Nolan M."/>
            <person name="Ohm R."/>
            <person name="Pangilinan J."/>
            <person name="Park H.-J."/>
            <person name="Ramirez L."/>
            <person name="Alfaro M."/>
            <person name="Sun H."/>
            <person name="Tritt A."/>
            <person name="Yoshinaga Y."/>
            <person name="Zwiers L.-H."/>
            <person name="Turgeon B."/>
            <person name="Goodwin S."/>
            <person name="Spatafora J."/>
            <person name="Crous P."/>
            <person name="Grigoriev I."/>
        </authorList>
    </citation>
    <scope>NUCLEOTIDE SEQUENCE</scope>
    <source>
        <strain evidence="2">CBS 627.86</strain>
    </source>
</reference>
<name>A0A6A5Z0C6_9PLEO</name>
<dbReference type="AlphaFoldDB" id="A0A6A5Z0C6"/>